<accession>A0ABD1N8P5</accession>
<gene>
    <name evidence="1" type="ORF">Fmac_005773</name>
</gene>
<dbReference type="AlphaFoldDB" id="A0ABD1N8P5"/>
<proteinExistence type="predicted"/>
<sequence>MVSEAELEDYDLHGAFQHEKLFCGGVLAEVRHDKMVSDVNSTSNPRGPSSTPSPAVCFLLSAANTAYGAFTGSFYSYGPF</sequence>
<dbReference type="EMBL" id="JBGMDY010000002">
    <property type="protein sequence ID" value="KAL2344488.1"/>
    <property type="molecule type" value="Genomic_DNA"/>
</dbReference>
<reference evidence="1 2" key="1">
    <citation type="submission" date="2024-08" db="EMBL/GenBank/DDBJ databases">
        <title>Insights into the chromosomal genome structure of Flemingia macrophylla.</title>
        <authorList>
            <person name="Ding Y."/>
            <person name="Zhao Y."/>
            <person name="Bi W."/>
            <person name="Wu M."/>
            <person name="Zhao G."/>
            <person name="Gong Y."/>
            <person name="Li W."/>
            <person name="Zhang P."/>
        </authorList>
    </citation>
    <scope>NUCLEOTIDE SEQUENCE [LARGE SCALE GENOMIC DNA]</scope>
    <source>
        <strain evidence="1">DYQJB</strain>
        <tissue evidence="1">Leaf</tissue>
    </source>
</reference>
<evidence type="ECO:0000313" key="1">
    <source>
        <dbReference type="EMBL" id="KAL2344488.1"/>
    </source>
</evidence>
<dbReference type="Proteomes" id="UP001603857">
    <property type="component" value="Unassembled WGS sequence"/>
</dbReference>
<organism evidence="1 2">
    <name type="scientific">Flemingia macrophylla</name>
    <dbReference type="NCBI Taxonomy" id="520843"/>
    <lineage>
        <taxon>Eukaryota</taxon>
        <taxon>Viridiplantae</taxon>
        <taxon>Streptophyta</taxon>
        <taxon>Embryophyta</taxon>
        <taxon>Tracheophyta</taxon>
        <taxon>Spermatophyta</taxon>
        <taxon>Magnoliopsida</taxon>
        <taxon>eudicotyledons</taxon>
        <taxon>Gunneridae</taxon>
        <taxon>Pentapetalae</taxon>
        <taxon>rosids</taxon>
        <taxon>fabids</taxon>
        <taxon>Fabales</taxon>
        <taxon>Fabaceae</taxon>
        <taxon>Papilionoideae</taxon>
        <taxon>50 kb inversion clade</taxon>
        <taxon>NPAAA clade</taxon>
        <taxon>indigoferoid/millettioid clade</taxon>
        <taxon>Phaseoleae</taxon>
        <taxon>Flemingia</taxon>
    </lineage>
</organism>
<protein>
    <submittedName>
        <fullName evidence="1">Uncharacterized protein</fullName>
    </submittedName>
</protein>
<name>A0ABD1N8P5_9FABA</name>
<keyword evidence="2" id="KW-1185">Reference proteome</keyword>
<comment type="caution">
    <text evidence="1">The sequence shown here is derived from an EMBL/GenBank/DDBJ whole genome shotgun (WGS) entry which is preliminary data.</text>
</comment>
<evidence type="ECO:0000313" key="2">
    <source>
        <dbReference type="Proteomes" id="UP001603857"/>
    </source>
</evidence>